<comment type="caution">
    <text evidence="1">The sequence shown here is derived from an EMBL/GenBank/DDBJ whole genome shotgun (WGS) entry which is preliminary data.</text>
</comment>
<dbReference type="OrthoDB" id="9134529at2"/>
<organism evidence="1 2">
    <name type="scientific">Paraburkholderia silviterrae</name>
    <dbReference type="NCBI Taxonomy" id="2528715"/>
    <lineage>
        <taxon>Bacteria</taxon>
        <taxon>Pseudomonadati</taxon>
        <taxon>Pseudomonadota</taxon>
        <taxon>Betaproteobacteria</taxon>
        <taxon>Burkholderiales</taxon>
        <taxon>Burkholderiaceae</taxon>
        <taxon>Paraburkholderia</taxon>
    </lineage>
</organism>
<dbReference type="EMBL" id="SMRP01000015">
    <property type="protein sequence ID" value="TDG20606.1"/>
    <property type="molecule type" value="Genomic_DNA"/>
</dbReference>
<dbReference type="AlphaFoldDB" id="A0A4R5M5B3"/>
<proteinExistence type="predicted"/>
<name>A0A4R5M5B3_9BURK</name>
<sequence>MDILNIAREAGFAVLLQGRIGRQEYSSVSGTEEALRCFADAIRTATQREQTRRAAFWAAARPKCHSRFMHR</sequence>
<protein>
    <submittedName>
        <fullName evidence="1">Uncharacterized protein</fullName>
    </submittedName>
</protein>
<gene>
    <name evidence="1" type="ORF">EYW47_25895</name>
</gene>
<evidence type="ECO:0000313" key="2">
    <source>
        <dbReference type="Proteomes" id="UP000295722"/>
    </source>
</evidence>
<keyword evidence="2" id="KW-1185">Reference proteome</keyword>
<dbReference type="Proteomes" id="UP000295722">
    <property type="component" value="Unassembled WGS sequence"/>
</dbReference>
<evidence type="ECO:0000313" key="1">
    <source>
        <dbReference type="EMBL" id="TDG20606.1"/>
    </source>
</evidence>
<reference evidence="1 2" key="1">
    <citation type="submission" date="2019-03" db="EMBL/GenBank/DDBJ databases">
        <title>Paraburkholderia sp. 4M-K11, isolated from subtropical forest soil.</title>
        <authorList>
            <person name="Gao Z.-H."/>
            <person name="Qiu L.-H."/>
        </authorList>
    </citation>
    <scope>NUCLEOTIDE SEQUENCE [LARGE SCALE GENOMIC DNA]</scope>
    <source>
        <strain evidence="1 2">4M-K11</strain>
    </source>
</reference>
<accession>A0A4R5M5B3</accession>